<keyword evidence="4 8" id="KW-0812">Transmembrane</keyword>
<reference evidence="10" key="2">
    <citation type="submission" date="2020-04" db="EMBL/GenBank/DDBJ databases">
        <authorList>
            <consortium name="NCBI Genome Project"/>
        </authorList>
    </citation>
    <scope>NUCLEOTIDE SEQUENCE</scope>
    <source>
        <strain evidence="10">CBS 342.82</strain>
    </source>
</reference>
<evidence type="ECO:0000256" key="8">
    <source>
        <dbReference type="SAM" id="Phobius"/>
    </source>
</evidence>
<protein>
    <submittedName>
        <fullName evidence="10">PIG-F-domain-containing protein</fullName>
    </submittedName>
</protein>
<reference evidence="10" key="1">
    <citation type="submission" date="2020-01" db="EMBL/GenBank/DDBJ databases">
        <authorList>
            <consortium name="DOE Joint Genome Institute"/>
            <person name="Haridas S."/>
            <person name="Albert R."/>
            <person name="Binder M."/>
            <person name="Bloem J."/>
            <person name="Labutti K."/>
            <person name="Salamov A."/>
            <person name="Andreopoulos B."/>
            <person name="Baker S.E."/>
            <person name="Barry K."/>
            <person name="Bills G."/>
            <person name="Bluhm B.H."/>
            <person name="Cannon C."/>
            <person name="Castanera R."/>
            <person name="Culley D.E."/>
            <person name="Daum C."/>
            <person name="Ezra D."/>
            <person name="Gonzalez J.B."/>
            <person name="Henrissat B."/>
            <person name="Kuo A."/>
            <person name="Liang C."/>
            <person name="Lipzen A."/>
            <person name="Lutzoni F."/>
            <person name="Magnuson J."/>
            <person name="Mondo S."/>
            <person name="Nolan M."/>
            <person name="Ohm R."/>
            <person name="Pangilinan J."/>
            <person name="Park H.-J."/>
            <person name="Ramirez L."/>
            <person name="Alfaro M."/>
            <person name="Sun H."/>
            <person name="Tritt A."/>
            <person name="Yoshinaga Y."/>
            <person name="Zwiers L.-H."/>
            <person name="Turgeon B.G."/>
            <person name="Goodwin S.B."/>
            <person name="Spatafora J.W."/>
            <person name="Crous P.W."/>
            <person name="Grigoriev I.V."/>
        </authorList>
    </citation>
    <scope>NUCLEOTIDE SEQUENCE</scope>
    <source>
        <strain evidence="10">CBS 342.82</strain>
    </source>
</reference>
<sequence>MLLALHLAFLTTPPLFYVHGLEASTWMRLASLQQPIDEIFGLALGACLGAWIGAIPIPLDWDRDWQRWPVTVLCGAYAGAVIGKLAGGYLFKGMKMKIN</sequence>
<evidence type="ECO:0000256" key="1">
    <source>
        <dbReference type="ARBA" id="ARBA00004477"/>
    </source>
</evidence>
<gene>
    <name evidence="10" type="ORF">K489DRAFT_382238</name>
</gene>
<comment type="subcellular location">
    <subcellularLocation>
        <location evidence="1">Endoplasmic reticulum membrane</location>
        <topology evidence="1">Multi-pass membrane protein</topology>
    </subcellularLocation>
</comment>
<reference evidence="10" key="3">
    <citation type="submission" date="2025-08" db="UniProtKB">
        <authorList>
            <consortium name="RefSeq"/>
        </authorList>
    </citation>
    <scope>IDENTIFICATION</scope>
    <source>
        <strain evidence="10">CBS 342.82</strain>
    </source>
</reference>
<feature type="transmembrane region" description="Helical" evidence="8">
    <location>
        <begin position="70"/>
        <end position="91"/>
    </location>
</feature>
<dbReference type="InterPro" id="IPR009580">
    <property type="entry name" value="GPI_biosynthesis_protein_Pig-F"/>
</dbReference>
<keyword evidence="6 8" id="KW-1133">Transmembrane helix</keyword>
<keyword evidence="5" id="KW-0256">Endoplasmic reticulum</keyword>
<accession>A0A6J3LZV2</accession>
<dbReference type="AlphaFoldDB" id="A0A6J3LZV2"/>
<dbReference type="Proteomes" id="UP000504637">
    <property type="component" value="Unplaced"/>
</dbReference>
<evidence type="ECO:0000313" key="9">
    <source>
        <dbReference type="Proteomes" id="UP000504637"/>
    </source>
</evidence>
<dbReference type="GeneID" id="54363125"/>
<name>A0A6J3LZV2_9PEZI</name>
<feature type="transmembrane region" description="Helical" evidence="8">
    <location>
        <begin position="39"/>
        <end position="58"/>
    </location>
</feature>
<evidence type="ECO:0000256" key="5">
    <source>
        <dbReference type="ARBA" id="ARBA00022824"/>
    </source>
</evidence>
<evidence type="ECO:0000256" key="7">
    <source>
        <dbReference type="ARBA" id="ARBA00023136"/>
    </source>
</evidence>
<evidence type="ECO:0000256" key="6">
    <source>
        <dbReference type="ARBA" id="ARBA00022989"/>
    </source>
</evidence>
<keyword evidence="9" id="KW-1185">Reference proteome</keyword>
<evidence type="ECO:0000256" key="3">
    <source>
        <dbReference type="ARBA" id="ARBA00022502"/>
    </source>
</evidence>
<dbReference type="GO" id="GO:0005789">
    <property type="term" value="C:endoplasmic reticulum membrane"/>
    <property type="evidence" value="ECO:0007669"/>
    <property type="project" value="UniProtKB-SubCell"/>
</dbReference>
<evidence type="ECO:0000313" key="10">
    <source>
        <dbReference type="RefSeq" id="XP_033458229.1"/>
    </source>
</evidence>
<proteinExistence type="predicted"/>
<dbReference type="OrthoDB" id="17366at2759"/>
<dbReference type="UniPathway" id="UPA00196"/>
<keyword evidence="7 8" id="KW-0472">Membrane</keyword>
<evidence type="ECO:0000256" key="2">
    <source>
        <dbReference type="ARBA" id="ARBA00004687"/>
    </source>
</evidence>
<dbReference type="RefSeq" id="XP_033458229.1">
    <property type="nucleotide sequence ID" value="XM_033605325.1"/>
</dbReference>
<evidence type="ECO:0000256" key="4">
    <source>
        <dbReference type="ARBA" id="ARBA00022692"/>
    </source>
</evidence>
<keyword evidence="3" id="KW-0337">GPI-anchor biosynthesis</keyword>
<dbReference type="GO" id="GO:0006506">
    <property type="term" value="P:GPI anchor biosynthetic process"/>
    <property type="evidence" value="ECO:0007669"/>
    <property type="project" value="UniProtKB-UniPathway"/>
</dbReference>
<organism evidence="10">
    <name type="scientific">Dissoconium aciculare CBS 342.82</name>
    <dbReference type="NCBI Taxonomy" id="1314786"/>
    <lineage>
        <taxon>Eukaryota</taxon>
        <taxon>Fungi</taxon>
        <taxon>Dikarya</taxon>
        <taxon>Ascomycota</taxon>
        <taxon>Pezizomycotina</taxon>
        <taxon>Dothideomycetes</taxon>
        <taxon>Dothideomycetidae</taxon>
        <taxon>Mycosphaerellales</taxon>
        <taxon>Dissoconiaceae</taxon>
        <taxon>Dissoconium</taxon>
    </lineage>
</organism>
<dbReference type="Pfam" id="PF06699">
    <property type="entry name" value="PIG-F"/>
    <property type="match status" value="1"/>
</dbReference>
<comment type="pathway">
    <text evidence="2">Glycolipid biosynthesis; glycosylphosphatidylinositol-anchor biosynthesis.</text>
</comment>